<dbReference type="Pfam" id="PF21138">
    <property type="entry name" value="SMUBP-2_HCS1_1B"/>
    <property type="match status" value="1"/>
</dbReference>
<dbReference type="Pfam" id="PF13087">
    <property type="entry name" value="AAA_12"/>
    <property type="match status" value="1"/>
</dbReference>
<gene>
    <name evidence="11" type="ORF">FXF47_06170</name>
</gene>
<evidence type="ECO:0000256" key="1">
    <source>
        <dbReference type="ARBA" id="ARBA00004496"/>
    </source>
</evidence>
<dbReference type="EC" id="3.6.4.12" evidence="3"/>
<dbReference type="GO" id="GO:0003677">
    <property type="term" value="F:DNA binding"/>
    <property type="evidence" value="ECO:0007669"/>
    <property type="project" value="InterPro"/>
</dbReference>
<evidence type="ECO:0000256" key="3">
    <source>
        <dbReference type="ARBA" id="ARBA00012551"/>
    </source>
</evidence>
<evidence type="ECO:0000256" key="5">
    <source>
        <dbReference type="ARBA" id="ARBA00022741"/>
    </source>
</evidence>
<dbReference type="Pfam" id="PF13086">
    <property type="entry name" value="AAA_11"/>
    <property type="match status" value="1"/>
</dbReference>
<feature type="domain" description="AAA+ ATPase" evidence="9">
    <location>
        <begin position="278"/>
        <end position="477"/>
    </location>
</feature>
<evidence type="ECO:0000313" key="12">
    <source>
        <dbReference type="Proteomes" id="UP000324143"/>
    </source>
</evidence>
<keyword evidence="7 11" id="KW-0347">Helicase</keyword>
<dbReference type="PANTHER" id="PTHR43788">
    <property type="entry name" value="DNA2/NAM7 HELICASE FAMILY MEMBER"/>
    <property type="match status" value="1"/>
</dbReference>
<keyword evidence="6 11" id="KW-0378">Hydrolase</keyword>
<dbReference type="CDD" id="cd12252">
    <property type="entry name" value="RRM_DbpA"/>
    <property type="match status" value="1"/>
</dbReference>
<proteinExistence type="inferred from homology"/>
<dbReference type="GO" id="GO:0005737">
    <property type="term" value="C:cytoplasm"/>
    <property type="evidence" value="ECO:0007669"/>
    <property type="project" value="UniProtKB-SubCell"/>
</dbReference>
<dbReference type="Proteomes" id="UP000324143">
    <property type="component" value="Unassembled WGS sequence"/>
</dbReference>
<comment type="caution">
    <text evidence="11">The sequence shown here is derived from an EMBL/GenBank/DDBJ whole genome shotgun (WGS) entry which is preliminary data.</text>
</comment>
<reference evidence="11" key="1">
    <citation type="submission" date="2019-08" db="EMBL/GenBank/DDBJ databases">
        <title>Genomic characterization of a novel candidate phylum (ARYD3) from a high temperature, high salinity tertiary oil reservoir in north central Oklahoma, USA.</title>
        <authorList>
            <person name="Youssef N.H."/>
            <person name="Yadav A."/>
            <person name="Elshahed M.S."/>
        </authorList>
    </citation>
    <scope>NUCLEOTIDE SEQUENCE [LARGE SCALE GENOMIC DNA]</scope>
    <source>
        <strain evidence="11">ARYD3</strain>
    </source>
</reference>
<dbReference type="InterPro" id="IPR048761">
    <property type="entry name" value="SMUBP-2_HCS1_1B"/>
</dbReference>
<dbReference type="FunFam" id="3.40.50.300:FF:000326">
    <property type="entry name" value="P-loop containing nucleoside triphosphate hydrolase"/>
    <property type="match status" value="1"/>
</dbReference>
<dbReference type="Gene3D" id="3.30.70.330">
    <property type="match status" value="1"/>
</dbReference>
<dbReference type="Pfam" id="PF03880">
    <property type="entry name" value="DbpA"/>
    <property type="match status" value="1"/>
</dbReference>
<evidence type="ECO:0000259" key="10">
    <source>
        <dbReference type="SMART" id="SM00487"/>
    </source>
</evidence>
<keyword evidence="12" id="KW-1185">Reference proteome</keyword>
<keyword evidence="4" id="KW-0963">Cytoplasm</keyword>
<evidence type="ECO:0000256" key="2">
    <source>
        <dbReference type="ARBA" id="ARBA00007913"/>
    </source>
</evidence>
<protein>
    <recommendedName>
        <fullName evidence="3">DNA helicase</fullName>
        <ecNumber evidence="3">3.6.4.12</ecNumber>
    </recommendedName>
</protein>
<comment type="subcellular location">
    <subcellularLocation>
        <location evidence="1">Cytoplasm</location>
    </subcellularLocation>
</comment>
<evidence type="ECO:0000256" key="8">
    <source>
        <dbReference type="ARBA" id="ARBA00022840"/>
    </source>
</evidence>
<dbReference type="InterPro" id="IPR005580">
    <property type="entry name" value="DbpA/CsdA_RNA-bd_dom"/>
</dbReference>
<dbReference type="AlphaFoldDB" id="A0A5D0MB96"/>
<dbReference type="InterPro" id="IPR004483">
    <property type="entry name" value="SMUBP-2/Hcs1-like"/>
</dbReference>
<dbReference type="InterPro" id="IPR047187">
    <property type="entry name" value="SF1_C_Upf1"/>
</dbReference>
<dbReference type="GO" id="GO:0003723">
    <property type="term" value="F:RNA binding"/>
    <property type="evidence" value="ECO:0007669"/>
    <property type="project" value="InterPro"/>
</dbReference>
<dbReference type="EMBL" id="VSIX01000058">
    <property type="protein sequence ID" value="TYB31007.1"/>
    <property type="molecule type" value="Genomic_DNA"/>
</dbReference>
<dbReference type="InterPro" id="IPR041679">
    <property type="entry name" value="DNA2/NAM7-like_C"/>
</dbReference>
<dbReference type="InterPro" id="IPR014001">
    <property type="entry name" value="Helicase_ATP-bd"/>
</dbReference>
<dbReference type="GO" id="GO:0043139">
    <property type="term" value="F:5'-3' DNA helicase activity"/>
    <property type="evidence" value="ECO:0007669"/>
    <property type="project" value="TreeGrafter"/>
</dbReference>
<dbReference type="GO" id="GO:0016787">
    <property type="term" value="F:hydrolase activity"/>
    <property type="evidence" value="ECO:0007669"/>
    <property type="project" value="UniProtKB-KW"/>
</dbReference>
<dbReference type="GO" id="GO:0005694">
    <property type="term" value="C:chromosome"/>
    <property type="evidence" value="ECO:0007669"/>
    <property type="project" value="UniProtKB-ARBA"/>
</dbReference>
<dbReference type="SMART" id="SM00487">
    <property type="entry name" value="DEXDc"/>
    <property type="match status" value="1"/>
</dbReference>
<dbReference type="SMART" id="SM00382">
    <property type="entry name" value="AAA"/>
    <property type="match status" value="1"/>
</dbReference>
<dbReference type="GO" id="GO:0005524">
    <property type="term" value="F:ATP binding"/>
    <property type="evidence" value="ECO:0007669"/>
    <property type="project" value="UniProtKB-KW"/>
</dbReference>
<dbReference type="CDD" id="cd18808">
    <property type="entry name" value="SF1_C_Upf1"/>
    <property type="match status" value="1"/>
</dbReference>
<dbReference type="NCBIfam" id="TIGR00376">
    <property type="entry name" value="IGHMBP2 family helicase"/>
    <property type="match status" value="1"/>
</dbReference>
<dbReference type="InterPro" id="IPR012677">
    <property type="entry name" value="Nucleotide-bd_a/b_plait_sf"/>
</dbReference>
<dbReference type="InterPro" id="IPR050534">
    <property type="entry name" value="Coronavir_polyprotein_1ab"/>
</dbReference>
<evidence type="ECO:0000256" key="4">
    <source>
        <dbReference type="ARBA" id="ARBA00022490"/>
    </source>
</evidence>
<dbReference type="InterPro" id="IPR003593">
    <property type="entry name" value="AAA+_ATPase"/>
</dbReference>
<feature type="domain" description="Helicase ATP-binding" evidence="10">
    <location>
        <begin position="260"/>
        <end position="545"/>
    </location>
</feature>
<evidence type="ECO:0000313" key="11">
    <source>
        <dbReference type="EMBL" id="TYB31007.1"/>
    </source>
</evidence>
<dbReference type="PANTHER" id="PTHR43788:SF8">
    <property type="entry name" value="DNA-BINDING PROTEIN SMUBP-2"/>
    <property type="match status" value="1"/>
</dbReference>
<evidence type="ECO:0000256" key="6">
    <source>
        <dbReference type="ARBA" id="ARBA00022801"/>
    </source>
</evidence>
<keyword evidence="8" id="KW-0067">ATP-binding</keyword>
<dbReference type="Gene3D" id="3.40.50.300">
    <property type="entry name" value="P-loop containing nucleotide triphosphate hydrolases"/>
    <property type="match status" value="2"/>
</dbReference>
<dbReference type="Gene3D" id="2.40.30.270">
    <property type="match status" value="1"/>
</dbReference>
<comment type="similarity">
    <text evidence="2">Belongs to the DNA2/NAM7 helicase family.</text>
</comment>
<accession>A0A5D0MB96</accession>
<dbReference type="SUPFAM" id="SSF52540">
    <property type="entry name" value="P-loop containing nucleoside triphosphate hydrolases"/>
    <property type="match status" value="1"/>
</dbReference>
<dbReference type="InterPro" id="IPR041677">
    <property type="entry name" value="DNA2/NAM7_AAA_11"/>
</dbReference>
<sequence length="748" mass="86006">MEKILIRNINKKIGPGDIVGALINEADIEPNQIGNINIRTNFAIVEIDENIKEKVIKVMKNNTIAGFEITAEEFSKKKEKQEQKVTTYISNYKSLVQLEREEEMRMHEAEIRNLSGHQREKKGRAILHLRGRDQGTGLKNKFLIKFMRQRRGEKLPENEISIGDLVMLSKRNPLLDDNPTGTVIEKTNYSITVVFDNKPPEFLYKKRLRMDLYVNDITFQRMLDSLSRFSKLKGKFEKIRNSLLGLREPNFGKKRNIDFFNNKLNNSQKEAVKSALAAKDFFLIHGPPGTGKTMTCIEILKQAADGKTEILATADSNTAVDNIVQRLVEKDVKTIRLGHPARVTPILRGHTLDYMLEDHPKYKKARSLREKAMKLKKQQDNYTHPSGRWRRGMSDKRIMKLAKKGKGSRGVPYVKIKEMADWLRIQEKVNNHFDKIDELENEAINDLLDKADVICTTNSTAGSELLEDKKFDLLVHDEATQSSEPSSLIPIIKSKKFILAGDHKQLPPTILNQKAKIEGLSKSIFERLLDIFGDKIKSMLKIQYRMNKTIMNFSAENFYNGQLKAGKEVKNWTLENLNIKNPAFEAEYEKHVFAPNKPFIYLDTADKKSREYSKKDSKSYYNKYEAEIAINLLNKFKQSGINLEDIAVISPYKDQTDFINQQIKNDKIEIDTVDGFQGREKEVIILTLVRSNNNNNIGFLKDLRRLNVSITRAKKKCIVIGDGNTVSSNNTYKKLIKHAKQEEGYYKL</sequence>
<organism evidence="11 12">
    <name type="scientific">Candidatus Mcinerneyibacterium aminivorans</name>
    <dbReference type="NCBI Taxonomy" id="2703815"/>
    <lineage>
        <taxon>Bacteria</taxon>
        <taxon>Candidatus Macinerneyibacteriota</taxon>
        <taxon>Candidatus Mcinerneyibacteria</taxon>
        <taxon>Candidatus Mcinerneyibacteriales</taxon>
        <taxon>Candidatus Mcinerneyibacteriaceae</taxon>
        <taxon>Candidatus Mcinerneyibacterium</taxon>
    </lineage>
</organism>
<name>A0A5D0MB96_9BACT</name>
<dbReference type="InterPro" id="IPR027417">
    <property type="entry name" value="P-loop_NTPase"/>
</dbReference>
<evidence type="ECO:0000256" key="7">
    <source>
        <dbReference type="ARBA" id="ARBA00022806"/>
    </source>
</evidence>
<evidence type="ECO:0000259" key="9">
    <source>
        <dbReference type="SMART" id="SM00382"/>
    </source>
</evidence>
<keyword evidence="5" id="KW-0547">Nucleotide-binding</keyword>